<dbReference type="CDD" id="cd01837">
    <property type="entry name" value="SGNH_plant_lipase_like"/>
    <property type="match status" value="1"/>
</dbReference>
<dbReference type="InterPro" id="IPR008265">
    <property type="entry name" value="Lipase_GDSL_AS"/>
</dbReference>
<feature type="non-terminal residue" evidence="4">
    <location>
        <position position="1"/>
    </location>
</feature>
<comment type="similarity">
    <text evidence="1">Belongs to the 'GDSL' lipolytic enzyme family.</text>
</comment>
<evidence type="ECO:0000256" key="1">
    <source>
        <dbReference type="ARBA" id="ARBA00008668"/>
    </source>
</evidence>
<comment type="caution">
    <text evidence="4">The sequence shown here is derived from an EMBL/GenBank/DDBJ whole genome shotgun (WGS) entry which is preliminary data.</text>
</comment>
<keyword evidence="5" id="KW-1185">Reference proteome</keyword>
<dbReference type="PANTHER" id="PTHR45642:SF36">
    <property type="entry name" value="(RAPE) HYPOTHETICAL PROTEIN"/>
    <property type="match status" value="1"/>
</dbReference>
<dbReference type="InterPro" id="IPR001087">
    <property type="entry name" value="GDSL"/>
</dbReference>
<accession>A0ABQ7X8T4</accession>
<organism evidence="4 5">
    <name type="scientific">Brassica napus</name>
    <name type="common">Rape</name>
    <dbReference type="NCBI Taxonomy" id="3708"/>
    <lineage>
        <taxon>Eukaryota</taxon>
        <taxon>Viridiplantae</taxon>
        <taxon>Streptophyta</taxon>
        <taxon>Embryophyta</taxon>
        <taxon>Tracheophyta</taxon>
        <taxon>Spermatophyta</taxon>
        <taxon>Magnoliopsida</taxon>
        <taxon>eudicotyledons</taxon>
        <taxon>Gunneridae</taxon>
        <taxon>Pentapetalae</taxon>
        <taxon>rosids</taxon>
        <taxon>malvids</taxon>
        <taxon>Brassicales</taxon>
        <taxon>Brassicaceae</taxon>
        <taxon>Brassiceae</taxon>
        <taxon>Brassica</taxon>
    </lineage>
</organism>
<dbReference type="InterPro" id="IPR050592">
    <property type="entry name" value="GDSL_lipolytic_enzyme"/>
</dbReference>
<dbReference type="PROSITE" id="PS01098">
    <property type="entry name" value="LIPASE_GDSL_SER"/>
    <property type="match status" value="1"/>
</dbReference>
<sequence>WGKYAGNEFDLVKAVVNDQRRENKGRPLPKFGEWDVNNPASAEGFTVIFSKASDEKKTKKASGAVPNSQRNQNSDQNNHHDSQNSKPKIANLILCSLSRRNGFASVDSCLLLKNPRIMKLNKVNPQEATHLSRLDPIHLQTEAPINVEREDQTCIFKLFPRVPVPPHLMSVTMKMSKTFKNLLGKLRSQAENLTSFLRADIKVKFKSCLEREPLLNELLDEIAERFYGVQRRNPMQGMFGDIFKRIESLDWRSKGDLMFMVHTLSGAGPTESSSYSKASTLAARPSSRVGDITIALGALSCKKVLVSIISSSVVQAGNIPAVIAFGDSILDTGNNNDLSTLTKVNFYPYGRDFNIVPAYRSSDLQPNDILTGVSFASGGSGLDPMTAQVQGVIWIPDQLNDFKAYIAKLNSITGDEEKTRSIISNAVYVISAGNNDLGITFVSNPARNTRYTVFSYTNMMISWTQSFMQELYNLGARKFAIMGTLPLGCLPGASNAIGGICLEPANAVARLFNQKLANEVNNLNSVLPGSRSIYIDMYNPLLELVINPLRSGFTWSTWPCCCSPAAPVPCLDTSRHVFWDIAHPTEKAYQTIIPPIIQQIQQSFA</sequence>
<protein>
    <recommendedName>
        <fullName evidence="3">RIN4 pathogenic type III effector avirulence factor Avr cleavage site domain-containing protein</fullName>
    </recommendedName>
</protein>
<proteinExistence type="inferred from homology"/>
<evidence type="ECO:0000259" key="3">
    <source>
        <dbReference type="Pfam" id="PF05627"/>
    </source>
</evidence>
<evidence type="ECO:0000256" key="2">
    <source>
        <dbReference type="SAM" id="MobiDB-lite"/>
    </source>
</evidence>
<evidence type="ECO:0000313" key="5">
    <source>
        <dbReference type="Proteomes" id="UP000824890"/>
    </source>
</evidence>
<reference evidence="4 5" key="1">
    <citation type="submission" date="2021-05" db="EMBL/GenBank/DDBJ databases">
        <title>Genome Assembly of Synthetic Allotetraploid Brassica napus Reveals Homoeologous Exchanges between Subgenomes.</title>
        <authorList>
            <person name="Davis J.T."/>
        </authorList>
    </citation>
    <scope>NUCLEOTIDE SEQUENCE [LARGE SCALE GENOMIC DNA]</scope>
    <source>
        <strain evidence="5">cv. Da-Ae</strain>
        <tissue evidence="4">Seedling</tissue>
    </source>
</reference>
<feature type="compositionally biased region" description="Low complexity" evidence="2">
    <location>
        <begin position="67"/>
        <end position="76"/>
    </location>
</feature>
<feature type="domain" description="RIN4 pathogenic type III effector avirulence factor Avr cleavage site" evidence="3">
    <location>
        <begin position="24"/>
        <end position="57"/>
    </location>
</feature>
<dbReference type="PANTHER" id="PTHR45642">
    <property type="entry name" value="GDSL ESTERASE/LIPASE EXL3"/>
    <property type="match status" value="1"/>
</dbReference>
<dbReference type="Pfam" id="PF05627">
    <property type="entry name" value="AvrRpt-cleavage"/>
    <property type="match status" value="1"/>
</dbReference>
<dbReference type="EMBL" id="JAGKQM010001161">
    <property type="protein sequence ID" value="KAH0852301.1"/>
    <property type="molecule type" value="Genomic_DNA"/>
</dbReference>
<dbReference type="Proteomes" id="UP000824890">
    <property type="component" value="Unassembled WGS sequence"/>
</dbReference>
<dbReference type="InterPro" id="IPR035669">
    <property type="entry name" value="SGNH_plant_lipase-like"/>
</dbReference>
<evidence type="ECO:0000313" key="4">
    <source>
        <dbReference type="EMBL" id="KAH0852301.1"/>
    </source>
</evidence>
<dbReference type="InterPro" id="IPR036514">
    <property type="entry name" value="SGNH_hydro_sf"/>
</dbReference>
<name>A0ABQ7X8T4_BRANA</name>
<gene>
    <name evidence="4" type="ORF">HID58_094101</name>
</gene>
<feature type="region of interest" description="Disordered" evidence="2">
    <location>
        <begin position="56"/>
        <end position="85"/>
    </location>
</feature>
<dbReference type="Gene3D" id="3.40.50.1110">
    <property type="entry name" value="SGNH hydrolase"/>
    <property type="match status" value="1"/>
</dbReference>
<dbReference type="InterPro" id="IPR008700">
    <property type="entry name" value="TypeIII_avirulence_cleave"/>
</dbReference>
<dbReference type="Pfam" id="PF00657">
    <property type="entry name" value="Lipase_GDSL"/>
    <property type="match status" value="1"/>
</dbReference>